<evidence type="ECO:0000256" key="2">
    <source>
        <dbReference type="ARBA" id="ARBA00009810"/>
    </source>
</evidence>
<dbReference type="InterPro" id="IPR036942">
    <property type="entry name" value="Beta-barrel_TonB_sf"/>
</dbReference>
<keyword evidence="5" id="KW-0410">Iron transport</keyword>
<evidence type="ECO:0000256" key="14">
    <source>
        <dbReference type="PROSITE-ProRule" id="PRU01360"/>
    </source>
</evidence>
<keyword evidence="3 14" id="KW-0813">Transport</keyword>
<evidence type="ECO:0000256" key="12">
    <source>
        <dbReference type="ARBA" id="ARBA00023170"/>
    </source>
</evidence>
<keyword evidence="6 14" id="KW-0812">Transmembrane</keyword>
<evidence type="ECO:0000256" key="5">
    <source>
        <dbReference type="ARBA" id="ARBA00022496"/>
    </source>
</evidence>
<dbReference type="Gene3D" id="2.40.170.20">
    <property type="entry name" value="TonB-dependent receptor, beta-barrel domain"/>
    <property type="match status" value="1"/>
</dbReference>
<dbReference type="PROSITE" id="PS52016">
    <property type="entry name" value="TONB_DEPENDENT_REC_3"/>
    <property type="match status" value="1"/>
</dbReference>
<dbReference type="InterPro" id="IPR000531">
    <property type="entry name" value="Beta-barrel_TonB"/>
</dbReference>
<feature type="short sequence motif" description="TonB C-terminal box" evidence="15">
    <location>
        <begin position="696"/>
        <end position="713"/>
    </location>
</feature>
<dbReference type="Proteomes" id="UP000063429">
    <property type="component" value="Chromosome"/>
</dbReference>
<keyword evidence="21" id="KW-1185">Reference proteome</keyword>
<keyword evidence="8" id="KW-0408">Iron</keyword>
<evidence type="ECO:0000256" key="4">
    <source>
        <dbReference type="ARBA" id="ARBA00022452"/>
    </source>
</evidence>
<evidence type="ECO:0000256" key="6">
    <source>
        <dbReference type="ARBA" id="ARBA00022692"/>
    </source>
</evidence>
<sequence>MSISSSRLRLRPLAIAVCSLASGFDHACAADSVGSDVANLPAIEIRSKRSHYDPRPASVHTATRTDADVRDIPQTVNSIRVDDVASYGGQTLADALSGVPGISNTSDTRFDSFRIRGFAGAGDVFLDGVRDDAQYVRSLGNIERVEVLKGPAAVLYGRGSGGGVINRISKQPGHDVQSSVRAVAGSYGRIGAAADVNQVLSAEWAMRINAGRDHAGSFRNGVDSTRQYLAPSIKWDNQRTSWLLQLEQGEFERVPDRGMPAGRRANGAYFLPPAPRSTTYGALGRDFIKDTSTYVRSTFEHKLDAQWKIRNVLSQLNLDSRFDNTFAGNLTGIGNSGVTRSRWQQDLQHRNWQGNLELEGRLDAGGVQHQLLFGAEYSNENRYPRLWRANASTVSMMAPDNRPDNGAAPALNTDSIHRARGHALYAQDQISLSPQWQLLAGLRWDHFEADSLSLLNNGRARRTTTALNPRLGVVWSPLAAHSFYASYSKNFIPPGGADTISLSTASAGSNVNALDPQFSRQLEAGVKSEWFDKKISTTLAVFQLDLYNRRTQVSSSPDLFVLTGLERNRGVELGINGQLATDWFIRSGFSVQKARIVEAKSCAACGVNVQGKRSAGVSSANGSLFISYAPAQGFFAETGVIHEGSRYVDIANQLDLPAYTRWDAKAGYRFPQVELTLAVTNLTNRSYYATSTGLSQIMPGTPRSALLSAAYRF</sequence>
<dbReference type="NCBIfam" id="TIGR01783">
    <property type="entry name" value="TonB-siderophor"/>
    <property type="match status" value="1"/>
</dbReference>
<gene>
    <name evidence="20" type="ORF">F506_18565</name>
</gene>
<dbReference type="InterPro" id="IPR037066">
    <property type="entry name" value="Plug_dom_sf"/>
</dbReference>
<dbReference type="RefSeq" id="WP_053199879.1">
    <property type="nucleotide sequence ID" value="NZ_CP011409.1"/>
</dbReference>
<feature type="domain" description="TonB-dependent receptor-like beta-barrel" evidence="18">
    <location>
        <begin position="257"/>
        <end position="682"/>
    </location>
</feature>
<keyword evidence="12" id="KW-0675">Receptor</keyword>
<keyword evidence="9" id="KW-0406">Ion transport</keyword>
<comment type="subcellular location">
    <subcellularLocation>
        <location evidence="1 14">Cell outer membrane</location>
        <topology evidence="1 14">Multi-pass membrane protein</topology>
    </subcellularLocation>
</comment>
<evidence type="ECO:0000256" key="9">
    <source>
        <dbReference type="ARBA" id="ARBA00023065"/>
    </source>
</evidence>
<keyword evidence="10 16" id="KW-0798">TonB box</keyword>
<reference evidence="21" key="1">
    <citation type="journal article" date="2015" name="Genome Announc.">
        <title>Complete Genome Sequence of Herbaspirillum hiltneri N3 (DSM 17495), Isolated from Surface-Sterilized Wheat Roots.</title>
        <authorList>
            <person name="Guizelini D."/>
            <person name="Saizaki P.M."/>
            <person name="Coimbra N.A."/>
            <person name="Weiss V.A."/>
            <person name="Faoro H."/>
            <person name="Sfeir M.Z."/>
            <person name="Baura V.A."/>
            <person name="Monteiro R.A."/>
            <person name="Chubatsu L.S."/>
            <person name="Souza E.M."/>
            <person name="Cruz L.M."/>
            <person name="Pedrosa F.O."/>
            <person name="Raittz R.T."/>
            <person name="Marchaukoski J.N."/>
            <person name="Steffens M.B."/>
        </authorList>
    </citation>
    <scope>NUCLEOTIDE SEQUENCE [LARGE SCALE GENOMIC DNA]</scope>
    <source>
        <strain evidence="21">N3</strain>
    </source>
</reference>
<organism evidence="20 21">
    <name type="scientific">Herbaspirillum hiltneri N3</name>
    <dbReference type="NCBI Taxonomy" id="1262470"/>
    <lineage>
        <taxon>Bacteria</taxon>
        <taxon>Pseudomonadati</taxon>
        <taxon>Pseudomonadota</taxon>
        <taxon>Betaproteobacteria</taxon>
        <taxon>Burkholderiales</taxon>
        <taxon>Oxalobacteraceae</taxon>
        <taxon>Herbaspirillum</taxon>
    </lineage>
</organism>
<dbReference type="EMBL" id="CP011409">
    <property type="protein sequence ID" value="AKZ64392.1"/>
    <property type="molecule type" value="Genomic_DNA"/>
</dbReference>
<comment type="similarity">
    <text evidence="2 14 16">Belongs to the TonB-dependent receptor family.</text>
</comment>
<feature type="domain" description="TonB-dependent receptor plug" evidence="19">
    <location>
        <begin position="69"/>
        <end position="164"/>
    </location>
</feature>
<accession>A0ABM5V4B1</accession>
<dbReference type="SUPFAM" id="SSF56935">
    <property type="entry name" value="Porins"/>
    <property type="match status" value="1"/>
</dbReference>
<evidence type="ECO:0000256" key="3">
    <source>
        <dbReference type="ARBA" id="ARBA00022448"/>
    </source>
</evidence>
<name>A0ABM5V4B1_9BURK</name>
<protein>
    <submittedName>
        <fullName evidence="20">Ligand-gated channel</fullName>
    </submittedName>
</protein>
<dbReference type="Gene3D" id="2.170.130.10">
    <property type="entry name" value="TonB-dependent receptor, plug domain"/>
    <property type="match status" value="1"/>
</dbReference>
<keyword evidence="4 14" id="KW-1134">Transmembrane beta strand</keyword>
<feature type="chain" id="PRO_5046103630" evidence="17">
    <location>
        <begin position="30"/>
        <end position="713"/>
    </location>
</feature>
<dbReference type="Pfam" id="PF00593">
    <property type="entry name" value="TonB_dep_Rec_b-barrel"/>
    <property type="match status" value="1"/>
</dbReference>
<evidence type="ECO:0000256" key="17">
    <source>
        <dbReference type="SAM" id="SignalP"/>
    </source>
</evidence>
<evidence type="ECO:0000313" key="20">
    <source>
        <dbReference type="EMBL" id="AKZ64392.1"/>
    </source>
</evidence>
<evidence type="ECO:0000259" key="18">
    <source>
        <dbReference type="Pfam" id="PF00593"/>
    </source>
</evidence>
<feature type="signal peptide" evidence="17">
    <location>
        <begin position="1"/>
        <end position="29"/>
    </location>
</feature>
<evidence type="ECO:0000313" key="21">
    <source>
        <dbReference type="Proteomes" id="UP000063429"/>
    </source>
</evidence>
<evidence type="ECO:0000256" key="11">
    <source>
        <dbReference type="ARBA" id="ARBA00023136"/>
    </source>
</evidence>
<evidence type="ECO:0000259" key="19">
    <source>
        <dbReference type="Pfam" id="PF07715"/>
    </source>
</evidence>
<evidence type="ECO:0000256" key="16">
    <source>
        <dbReference type="RuleBase" id="RU003357"/>
    </source>
</evidence>
<dbReference type="InterPro" id="IPR039426">
    <property type="entry name" value="TonB-dep_rcpt-like"/>
</dbReference>
<evidence type="ECO:0000256" key="8">
    <source>
        <dbReference type="ARBA" id="ARBA00023004"/>
    </source>
</evidence>
<evidence type="ECO:0000256" key="7">
    <source>
        <dbReference type="ARBA" id="ARBA00022729"/>
    </source>
</evidence>
<evidence type="ECO:0000256" key="1">
    <source>
        <dbReference type="ARBA" id="ARBA00004571"/>
    </source>
</evidence>
<dbReference type="Pfam" id="PF07715">
    <property type="entry name" value="Plug"/>
    <property type="match status" value="1"/>
</dbReference>
<keyword evidence="11 14" id="KW-0472">Membrane</keyword>
<dbReference type="CDD" id="cd01347">
    <property type="entry name" value="ligand_gated_channel"/>
    <property type="match status" value="1"/>
</dbReference>
<keyword evidence="7 17" id="KW-0732">Signal</keyword>
<dbReference type="InterPro" id="IPR010917">
    <property type="entry name" value="TonB_rcpt_CS"/>
</dbReference>
<evidence type="ECO:0000256" key="10">
    <source>
        <dbReference type="ARBA" id="ARBA00023077"/>
    </source>
</evidence>
<proteinExistence type="inferred from homology"/>
<dbReference type="PANTHER" id="PTHR32552">
    <property type="entry name" value="FERRICHROME IRON RECEPTOR-RELATED"/>
    <property type="match status" value="1"/>
</dbReference>
<dbReference type="InterPro" id="IPR010105">
    <property type="entry name" value="TonB_sidphr_rcpt"/>
</dbReference>
<dbReference type="InterPro" id="IPR012910">
    <property type="entry name" value="Plug_dom"/>
</dbReference>
<evidence type="ECO:0000256" key="13">
    <source>
        <dbReference type="ARBA" id="ARBA00023237"/>
    </source>
</evidence>
<keyword evidence="13 14" id="KW-0998">Cell outer membrane</keyword>
<dbReference type="PROSITE" id="PS01156">
    <property type="entry name" value="TONB_DEPENDENT_REC_2"/>
    <property type="match status" value="1"/>
</dbReference>
<dbReference type="PANTHER" id="PTHR32552:SF68">
    <property type="entry name" value="FERRICHROME OUTER MEMBRANE TRANSPORTER_PHAGE RECEPTOR"/>
    <property type="match status" value="1"/>
</dbReference>
<evidence type="ECO:0000256" key="15">
    <source>
        <dbReference type="PROSITE-ProRule" id="PRU10144"/>
    </source>
</evidence>